<keyword evidence="2" id="KW-0732">Signal</keyword>
<feature type="chain" id="PRO_5028801083" evidence="2">
    <location>
        <begin position="29"/>
        <end position="210"/>
    </location>
</feature>
<feature type="signal peptide" evidence="2">
    <location>
        <begin position="1"/>
        <end position="28"/>
    </location>
</feature>
<dbReference type="KEGG" id="dvn:HQ394_18080"/>
<organism evidence="3 4">
    <name type="scientific">Defluviicoccus vanus</name>
    <dbReference type="NCBI Taxonomy" id="111831"/>
    <lineage>
        <taxon>Bacteria</taxon>
        <taxon>Pseudomonadati</taxon>
        <taxon>Pseudomonadota</taxon>
        <taxon>Alphaproteobacteria</taxon>
        <taxon>Rhodospirillales</taxon>
        <taxon>Rhodospirillaceae</taxon>
        <taxon>Defluviicoccus</taxon>
    </lineage>
</organism>
<protein>
    <submittedName>
        <fullName evidence="3">Uncharacterized protein</fullName>
    </submittedName>
</protein>
<name>A0A7H1N588_9PROT</name>
<feature type="region of interest" description="Disordered" evidence="1">
    <location>
        <begin position="32"/>
        <end position="67"/>
    </location>
</feature>
<dbReference type="Proteomes" id="UP000516369">
    <property type="component" value="Chromosome"/>
</dbReference>
<proteinExistence type="predicted"/>
<reference evidence="3 4" key="1">
    <citation type="submission" date="2020-05" db="EMBL/GenBank/DDBJ databases">
        <title>Complete closed genome sequence of Defluviicoccus vanus.</title>
        <authorList>
            <person name="Bessarab I."/>
            <person name="Arumugam K."/>
            <person name="Maszenan A.M."/>
            <person name="Seviour R.J."/>
            <person name="Williams R.B."/>
        </authorList>
    </citation>
    <scope>NUCLEOTIDE SEQUENCE [LARGE SCALE GENOMIC DNA]</scope>
    <source>
        <strain evidence="3 4">Ben 114</strain>
    </source>
</reference>
<dbReference type="EMBL" id="CP053923">
    <property type="protein sequence ID" value="QNT70874.1"/>
    <property type="molecule type" value="Genomic_DNA"/>
</dbReference>
<evidence type="ECO:0000256" key="2">
    <source>
        <dbReference type="SAM" id="SignalP"/>
    </source>
</evidence>
<keyword evidence="4" id="KW-1185">Reference proteome</keyword>
<gene>
    <name evidence="3" type="ORF">HQ394_18080</name>
</gene>
<evidence type="ECO:0000313" key="4">
    <source>
        <dbReference type="Proteomes" id="UP000516369"/>
    </source>
</evidence>
<evidence type="ECO:0000256" key="1">
    <source>
        <dbReference type="SAM" id="MobiDB-lite"/>
    </source>
</evidence>
<dbReference type="AlphaFoldDB" id="A0A7H1N588"/>
<sequence length="210" mass="22575">MPKRHARRMVWLSVLVAGVAVLAVPAMATQASPAATSTAQTPKAAAAKPAPKPSQSHIEASAKPVPQVAAAAKKPARAACVSDRDLAALNTRVLQTELMVAALSCEERTRYNEFINSYQNVLTGRGNDLRSFFQRTGGAQGTTRMNSLITRLANDASKQSQMQADTYCQFASDLFEEVLKSPPVALTTVADKPWIRERHGYTACTTSASR</sequence>
<accession>A0A7H1N588</accession>
<dbReference type="RefSeq" id="WP_190261336.1">
    <property type="nucleotide sequence ID" value="NZ_CP053923.1"/>
</dbReference>
<evidence type="ECO:0000313" key="3">
    <source>
        <dbReference type="EMBL" id="QNT70874.1"/>
    </source>
</evidence>